<gene>
    <name evidence="1" type="ORF">AAA799P11_00320</name>
</gene>
<name>A0A087S2R1_9ARCH</name>
<dbReference type="PATRIC" id="fig|1502295.3.peg.313"/>
<organism evidence="1 2">
    <name type="scientific">Marine Group I thaumarchaeote SCGC AAA799-P11</name>
    <dbReference type="NCBI Taxonomy" id="1502295"/>
    <lineage>
        <taxon>Archaea</taxon>
        <taxon>Nitrososphaerota</taxon>
        <taxon>Marine Group I</taxon>
    </lineage>
</organism>
<evidence type="ECO:0000313" key="1">
    <source>
        <dbReference type="EMBL" id="KFM20015.1"/>
    </source>
</evidence>
<reference evidence="1 2" key="1">
    <citation type="submission" date="2014-06" db="EMBL/GenBank/DDBJ databases">
        <authorList>
            <person name="Ngugi D.K."/>
            <person name="Blom J."/>
            <person name="Alam I."/>
            <person name="Rashid M."/>
            <person name="Baalawi W."/>
            <person name="Zhang G."/>
            <person name="Hikmawan T."/>
            <person name="Guan Y."/>
            <person name="Antunes A."/>
            <person name="Siam R."/>
            <person name="El-Dorry H."/>
            <person name="Bajic V."/>
            <person name="Stingl U."/>
        </authorList>
    </citation>
    <scope>NUCLEOTIDE SEQUENCE [LARGE SCALE GENOMIC DNA]</scope>
    <source>
        <strain evidence="1">SCGC AAA799-P11</strain>
    </source>
</reference>
<keyword evidence="2" id="KW-1185">Reference proteome</keyword>
<evidence type="ECO:0008006" key="3">
    <source>
        <dbReference type="Google" id="ProtNLM"/>
    </source>
</evidence>
<proteinExistence type="predicted"/>
<dbReference type="Proteomes" id="UP000029387">
    <property type="component" value="Unassembled WGS sequence"/>
</dbReference>
<evidence type="ECO:0000313" key="2">
    <source>
        <dbReference type="Proteomes" id="UP000029387"/>
    </source>
</evidence>
<dbReference type="AlphaFoldDB" id="A0A087S2R1"/>
<sequence>MVKTPADKWKSTIIKYRKQCQKILEVSKSVRYAGVINIYGRTLAGIVQPNLKPLLKSEQVKNEFFIISTLMSLRKNTANTVGKLEHVILQHQKVTIVILQKNDITYYVSINRKEKGLEKIISSIKKII</sequence>
<accession>A0A087S2R1</accession>
<protein>
    <recommendedName>
        <fullName evidence="3">Roadblock/LAMTOR2 domain-containing protein</fullName>
    </recommendedName>
</protein>
<comment type="caution">
    <text evidence="1">The sequence shown here is derived from an EMBL/GenBank/DDBJ whole genome shotgun (WGS) entry which is preliminary data.</text>
</comment>
<dbReference type="EMBL" id="JOSZ01000003">
    <property type="protein sequence ID" value="KFM20015.1"/>
    <property type="molecule type" value="Genomic_DNA"/>
</dbReference>